<reference evidence="1 2" key="1">
    <citation type="submission" date="2016-10" db="EMBL/GenBank/DDBJ databases">
        <authorList>
            <person name="de Groot N.N."/>
        </authorList>
    </citation>
    <scope>NUCLEOTIDE SEQUENCE [LARGE SCALE GENOMIC DNA]</scope>
    <source>
        <strain evidence="1 2">DSM 26130</strain>
    </source>
</reference>
<dbReference type="RefSeq" id="WP_093831212.1">
    <property type="nucleotide sequence ID" value="NZ_FOLQ01000012.1"/>
</dbReference>
<dbReference type="Proteomes" id="UP000198598">
    <property type="component" value="Unassembled WGS sequence"/>
</dbReference>
<dbReference type="AlphaFoldDB" id="A0A1I1ZQZ1"/>
<evidence type="ECO:0000313" key="2">
    <source>
        <dbReference type="Proteomes" id="UP000198598"/>
    </source>
</evidence>
<sequence length="252" mass="28578">MKTIHLVLAVSLSCPLSSYSTHLLAKTGINYLSETHNNTTKLDYHTISKWQRGKTTEQEIKNLLGLPTIIDSDKYHTHWYYKTSKARLSIQFNADHTMAGLQYNAADLDVPQKVAAQQLKSLVAGTTDMDLVRLLGEPTYVNVSTSGKEISYRDLLTHSTLQVAINEPIGLITNFRFFEKGSKKSFIDTEKIMRINKGQTTSSDIVNQFGPPTMRTIEKTKESWYYELDNALLSIDFDQDNQTVSAYQSKQR</sequence>
<organism evidence="1 2">
    <name type="scientific">Spirosoma endophyticum</name>
    <dbReference type="NCBI Taxonomy" id="662367"/>
    <lineage>
        <taxon>Bacteria</taxon>
        <taxon>Pseudomonadati</taxon>
        <taxon>Bacteroidota</taxon>
        <taxon>Cytophagia</taxon>
        <taxon>Cytophagales</taxon>
        <taxon>Cytophagaceae</taxon>
        <taxon>Spirosoma</taxon>
    </lineage>
</organism>
<dbReference type="OrthoDB" id="5405892at2"/>
<keyword evidence="2" id="KW-1185">Reference proteome</keyword>
<gene>
    <name evidence="1" type="ORF">SAMN05216167_112167</name>
</gene>
<protein>
    <submittedName>
        <fullName evidence="1">Uncharacterized protein</fullName>
    </submittedName>
</protein>
<name>A0A1I1ZQZ1_9BACT</name>
<accession>A0A1I1ZQZ1</accession>
<proteinExistence type="predicted"/>
<dbReference type="EMBL" id="FOLQ01000012">
    <property type="protein sequence ID" value="SFE33033.1"/>
    <property type="molecule type" value="Genomic_DNA"/>
</dbReference>
<evidence type="ECO:0000313" key="1">
    <source>
        <dbReference type="EMBL" id="SFE33033.1"/>
    </source>
</evidence>